<dbReference type="InterPro" id="IPR022409">
    <property type="entry name" value="PKD/Chitinase_dom"/>
</dbReference>
<dbReference type="Proteomes" id="UP000662618">
    <property type="component" value="Unassembled WGS sequence"/>
</dbReference>
<evidence type="ECO:0000256" key="1">
    <source>
        <dbReference type="ARBA" id="ARBA00022729"/>
    </source>
</evidence>
<dbReference type="EMBL" id="CAJIMS010000001">
    <property type="protein sequence ID" value="CAD7808604.1"/>
    <property type="molecule type" value="Genomic_DNA"/>
</dbReference>
<gene>
    <name evidence="3" type="ORF">CHRY9390_01858</name>
</gene>
<dbReference type="RefSeq" id="WP_162088216.1">
    <property type="nucleotide sequence ID" value="NZ_CAJIMS010000001.1"/>
</dbReference>
<organism evidence="3 4">
    <name type="scientific">Chryseobacterium aquaeductus</name>
    <dbReference type="NCBI Taxonomy" id="2675056"/>
    <lineage>
        <taxon>Bacteria</taxon>
        <taxon>Pseudomonadati</taxon>
        <taxon>Bacteroidota</taxon>
        <taxon>Flavobacteriia</taxon>
        <taxon>Flavobacteriales</taxon>
        <taxon>Weeksellaceae</taxon>
        <taxon>Chryseobacterium group</taxon>
        <taxon>Chryseobacterium</taxon>
    </lineage>
</organism>
<dbReference type="Gene3D" id="3.40.50.1110">
    <property type="entry name" value="SGNH hydrolase"/>
    <property type="match status" value="1"/>
</dbReference>
<evidence type="ECO:0000313" key="4">
    <source>
        <dbReference type="Proteomes" id="UP000662618"/>
    </source>
</evidence>
<dbReference type="InterPro" id="IPR000601">
    <property type="entry name" value="PKD_dom"/>
</dbReference>
<dbReference type="InterPro" id="IPR013783">
    <property type="entry name" value="Ig-like_fold"/>
</dbReference>
<dbReference type="GO" id="GO:0016788">
    <property type="term" value="F:hydrolase activity, acting on ester bonds"/>
    <property type="evidence" value="ECO:0007669"/>
    <property type="project" value="UniProtKB-ARBA"/>
</dbReference>
<feature type="domain" description="PKD" evidence="2">
    <location>
        <begin position="276"/>
        <end position="316"/>
    </location>
</feature>
<dbReference type="InterPro" id="IPR026444">
    <property type="entry name" value="Secre_tail"/>
</dbReference>
<sequence>MKKLYFLFILITSLNFGQVTKNVYFIGNSYTGQNNLPQLISDIANTTGDILNFQSYTPGGSTLQNHAADNVVLNTINNGYWNYVVLQEQSQIPAFSTSFVNSQFFPYAEQLANNIINSNLCGNVIFYMTWGRKNGDTQNCTPGSYLCTYEGMDDKLYERYMQAALDNESMVSPVGKVWRYIRTQYPSLELYESDGSHPNYLGSMIAAYTFYTTIFKKDPTTASFNGNLPHSEADIVRNAVKNVVYQNMDVWYINAHDINTKFNYQFTNAHSVQFTNQSSNATTFHWEFGDGIESNAENPLHTYNADGIYNVKFTTNTCGRSTTKIKKVNVGSLETAEAQKPISKIYPIPAKDILKIKSHKKISHLEIIDISGRKKDCKIIFKNDEYLISIKDLNPGNYFVIYTVEGNSYSEKFIKE</sequence>
<name>A0A9N8MG54_9FLAO</name>
<dbReference type="PROSITE" id="PS50093">
    <property type="entry name" value="PKD"/>
    <property type="match status" value="1"/>
</dbReference>
<dbReference type="NCBIfam" id="TIGR04183">
    <property type="entry name" value="Por_Secre_tail"/>
    <property type="match status" value="1"/>
</dbReference>
<dbReference type="Gene3D" id="2.60.40.10">
    <property type="entry name" value="Immunoglobulins"/>
    <property type="match status" value="1"/>
</dbReference>
<evidence type="ECO:0000259" key="2">
    <source>
        <dbReference type="PROSITE" id="PS50093"/>
    </source>
</evidence>
<dbReference type="AlphaFoldDB" id="A0A9N8MG54"/>
<keyword evidence="4" id="KW-1185">Reference proteome</keyword>
<dbReference type="CDD" id="cd00146">
    <property type="entry name" value="PKD"/>
    <property type="match status" value="1"/>
</dbReference>
<dbReference type="InterPro" id="IPR035986">
    <property type="entry name" value="PKD_dom_sf"/>
</dbReference>
<dbReference type="InterPro" id="IPR036514">
    <property type="entry name" value="SGNH_hydro_sf"/>
</dbReference>
<dbReference type="SMART" id="SM00089">
    <property type="entry name" value="PKD"/>
    <property type="match status" value="1"/>
</dbReference>
<dbReference type="Pfam" id="PF18911">
    <property type="entry name" value="PKD_4"/>
    <property type="match status" value="1"/>
</dbReference>
<proteinExistence type="predicted"/>
<evidence type="ECO:0000313" key="3">
    <source>
        <dbReference type="EMBL" id="CAD7808604.1"/>
    </source>
</evidence>
<comment type="caution">
    <text evidence="3">The sequence shown here is derived from an EMBL/GenBank/DDBJ whole genome shotgun (WGS) entry which is preliminary data.</text>
</comment>
<keyword evidence="1" id="KW-0732">Signal</keyword>
<reference evidence="3" key="1">
    <citation type="submission" date="2020-12" db="EMBL/GenBank/DDBJ databases">
        <authorList>
            <person name="Rodrigo-Torres L."/>
            <person name="Arahal R. D."/>
            <person name="Lucena T."/>
        </authorList>
    </citation>
    <scope>NUCLEOTIDE SEQUENCE</scope>
    <source>
        <strain evidence="3">CECT 9390</strain>
    </source>
</reference>
<protein>
    <recommendedName>
        <fullName evidence="2">PKD domain-containing protein</fullName>
    </recommendedName>
</protein>
<dbReference type="Pfam" id="PF18962">
    <property type="entry name" value="Por_Secre_tail"/>
    <property type="match status" value="1"/>
</dbReference>
<accession>A0A9N8MG54</accession>
<dbReference type="SUPFAM" id="SSF49299">
    <property type="entry name" value="PKD domain"/>
    <property type="match status" value="1"/>
</dbReference>